<protein>
    <submittedName>
        <fullName evidence="2">Uncharacterized protein</fullName>
    </submittedName>
</protein>
<comment type="caution">
    <text evidence="2">The sequence shown here is derived from an EMBL/GenBank/DDBJ whole genome shotgun (WGS) entry which is preliminary data.</text>
</comment>
<feature type="region of interest" description="Disordered" evidence="1">
    <location>
        <begin position="1"/>
        <end position="25"/>
    </location>
</feature>
<evidence type="ECO:0000256" key="1">
    <source>
        <dbReference type="SAM" id="MobiDB-lite"/>
    </source>
</evidence>
<proteinExistence type="predicted"/>
<feature type="non-terminal residue" evidence="2">
    <location>
        <position position="191"/>
    </location>
</feature>
<accession>A0A2N9Y7U7</accession>
<dbReference type="AlphaFoldDB" id="A0A2N9Y7U7"/>
<dbReference type="EMBL" id="NJPP01000093">
    <property type="protein sequence ID" value="PIT67780.1"/>
    <property type="molecule type" value="Genomic_DNA"/>
</dbReference>
<dbReference type="Pfam" id="PF13332">
    <property type="entry name" value="Fil_haemagg_2"/>
    <property type="match status" value="1"/>
</dbReference>
<dbReference type="InterPro" id="IPR025157">
    <property type="entry name" value="Hemagglutinin_rpt"/>
</dbReference>
<evidence type="ECO:0000313" key="3">
    <source>
        <dbReference type="Proteomes" id="UP000230791"/>
    </source>
</evidence>
<dbReference type="GO" id="GO:0003824">
    <property type="term" value="F:catalytic activity"/>
    <property type="evidence" value="ECO:0007669"/>
    <property type="project" value="UniProtKB-ARBA"/>
</dbReference>
<organism evidence="2 3">
    <name type="scientific">Bartonella tribocorum</name>
    <dbReference type="NCBI Taxonomy" id="85701"/>
    <lineage>
        <taxon>Bacteria</taxon>
        <taxon>Pseudomonadati</taxon>
        <taxon>Pseudomonadota</taxon>
        <taxon>Alphaproteobacteria</taxon>
        <taxon>Hyphomicrobiales</taxon>
        <taxon>Bartonellaceae</taxon>
        <taxon>Bartonella</taxon>
    </lineage>
</organism>
<name>A0A2N9Y7U7_9HYPH</name>
<gene>
    <name evidence="2" type="ORF">CEV08_09325</name>
</gene>
<dbReference type="Proteomes" id="UP000230791">
    <property type="component" value="Unassembled WGS sequence"/>
</dbReference>
<evidence type="ECO:0000313" key="2">
    <source>
        <dbReference type="EMBL" id="PIT67780.1"/>
    </source>
</evidence>
<sequence>MGSGKGFVSIYGSEEKTENEESFEHQGSLLNGKNIIITAKKEDVKVVGSDFSAEEDIKLSAAHNVNVLPGHNRHSANTKEERTGFGIQFEKNKSGASIGVGVESNKDTGDQWEKFNVQSNFNAGKDVQINAGNDVNLQVANVSADRDVNIDAGNNVTFSAADDTSNAQETHEKTFAGVTASADIGVLGTVQ</sequence>
<reference evidence="2 3" key="1">
    <citation type="submission" date="2017-06" db="EMBL/GenBank/DDBJ databases">
        <title>Draft genome of Bartonella tribocorum C635.</title>
        <authorList>
            <person name="Hadjadj L."/>
            <person name="Jiyipong T."/>
            <person name="Diene S.M."/>
            <person name="Morand S."/>
            <person name="Rolain J.-M."/>
        </authorList>
    </citation>
    <scope>NUCLEOTIDE SEQUENCE [LARGE SCALE GENOMIC DNA]</scope>
    <source>
        <strain evidence="2 3">C635</strain>
    </source>
</reference>